<feature type="transmembrane region" description="Helical" evidence="1">
    <location>
        <begin position="38"/>
        <end position="56"/>
    </location>
</feature>
<dbReference type="RefSeq" id="WP_190312776.1">
    <property type="nucleotide sequence ID" value="NZ_JACNYL010000001.1"/>
</dbReference>
<sequence>MKNNFWIGMAIGLICPLTAYLLTTYTSFPERFFPTKPLIAYVVAAAINLLLVRIFYRKTMPQEKAARGVMLVTFLGMLVFLYFHKLNI</sequence>
<evidence type="ECO:0000256" key="1">
    <source>
        <dbReference type="SAM" id="Phobius"/>
    </source>
</evidence>
<keyword evidence="1" id="KW-1133">Transmembrane helix</keyword>
<keyword evidence="3" id="KW-1185">Reference proteome</keyword>
<keyword evidence="1" id="KW-0472">Membrane</keyword>
<reference evidence="2 3" key="1">
    <citation type="submission" date="2020-08" db="EMBL/GenBank/DDBJ databases">
        <title>Sphingobacterium sp. DN00404 isolated from aquaculture water.</title>
        <authorList>
            <person name="Zhang M."/>
        </authorList>
    </citation>
    <scope>NUCLEOTIDE SEQUENCE [LARGE SCALE GENOMIC DNA]</scope>
    <source>
        <strain evidence="2 3">KCTC 42746</strain>
    </source>
</reference>
<evidence type="ECO:0000313" key="2">
    <source>
        <dbReference type="EMBL" id="MBD1421063.1"/>
    </source>
</evidence>
<dbReference type="Proteomes" id="UP000651112">
    <property type="component" value="Unassembled WGS sequence"/>
</dbReference>
<organism evidence="2 3">
    <name type="scientific">Sphingobacterium chuzhouense</name>
    <dbReference type="NCBI Taxonomy" id="1742264"/>
    <lineage>
        <taxon>Bacteria</taxon>
        <taxon>Pseudomonadati</taxon>
        <taxon>Bacteroidota</taxon>
        <taxon>Sphingobacteriia</taxon>
        <taxon>Sphingobacteriales</taxon>
        <taxon>Sphingobacteriaceae</taxon>
        <taxon>Sphingobacterium</taxon>
    </lineage>
</organism>
<proteinExistence type="predicted"/>
<name>A0ABR7XPF9_9SPHI</name>
<gene>
    <name evidence="2" type="ORF">H8B21_05685</name>
</gene>
<comment type="caution">
    <text evidence="2">The sequence shown here is derived from an EMBL/GenBank/DDBJ whole genome shotgun (WGS) entry which is preliminary data.</text>
</comment>
<accession>A0ABR7XPF9</accession>
<feature type="transmembrane region" description="Helical" evidence="1">
    <location>
        <begin position="68"/>
        <end position="84"/>
    </location>
</feature>
<keyword evidence="1" id="KW-0812">Transmembrane</keyword>
<evidence type="ECO:0000313" key="3">
    <source>
        <dbReference type="Proteomes" id="UP000651112"/>
    </source>
</evidence>
<feature type="transmembrane region" description="Helical" evidence="1">
    <location>
        <begin position="5"/>
        <end position="26"/>
    </location>
</feature>
<dbReference type="EMBL" id="JACNYL010000001">
    <property type="protein sequence ID" value="MBD1421063.1"/>
    <property type="molecule type" value="Genomic_DNA"/>
</dbReference>
<protein>
    <submittedName>
        <fullName evidence="2">Uncharacterized protein</fullName>
    </submittedName>
</protein>